<evidence type="ECO:0000256" key="1">
    <source>
        <dbReference type="ARBA" id="ARBA00022553"/>
    </source>
</evidence>
<dbReference type="PRINTS" id="PR00344">
    <property type="entry name" value="BCTRLSENSOR"/>
</dbReference>
<dbReference type="SMART" id="SM00387">
    <property type="entry name" value="HATPase_c"/>
    <property type="match status" value="1"/>
</dbReference>
<dbReference type="Gene3D" id="3.40.50.2300">
    <property type="match status" value="1"/>
</dbReference>
<dbReference type="SMART" id="SM00448">
    <property type="entry name" value="REC"/>
    <property type="match status" value="1"/>
</dbReference>
<feature type="domain" description="Histidine kinase" evidence="4">
    <location>
        <begin position="643"/>
        <end position="940"/>
    </location>
</feature>
<dbReference type="InterPro" id="IPR029016">
    <property type="entry name" value="GAF-like_dom_sf"/>
</dbReference>
<dbReference type="Gene3D" id="3.30.565.10">
    <property type="entry name" value="Histidine kinase-like ATPase, C-terminal domain"/>
    <property type="match status" value="1"/>
</dbReference>
<evidence type="ECO:0000259" key="5">
    <source>
        <dbReference type="PROSITE" id="PS50110"/>
    </source>
</evidence>
<feature type="region of interest" description="Disordered" evidence="3">
    <location>
        <begin position="537"/>
        <end position="559"/>
    </location>
</feature>
<proteinExistence type="predicted"/>
<dbReference type="Pfam" id="PF02518">
    <property type="entry name" value="HATPase_c"/>
    <property type="match status" value="1"/>
</dbReference>
<dbReference type="SUPFAM" id="SSF55874">
    <property type="entry name" value="ATPase domain of HSP90 chaperone/DNA topoisomerase II/histidine kinase"/>
    <property type="match status" value="1"/>
</dbReference>
<dbReference type="CDD" id="cd17546">
    <property type="entry name" value="REC_hyHK_CKI1_RcsC-like"/>
    <property type="match status" value="1"/>
</dbReference>
<dbReference type="InterPro" id="IPR003594">
    <property type="entry name" value="HATPase_dom"/>
</dbReference>
<dbReference type="InterPro" id="IPR004358">
    <property type="entry name" value="Sig_transdc_His_kin-like_C"/>
</dbReference>
<dbReference type="EMBL" id="CAAKMV010000139">
    <property type="protein sequence ID" value="VIO59403.1"/>
    <property type="molecule type" value="Genomic_DNA"/>
</dbReference>
<evidence type="ECO:0000256" key="2">
    <source>
        <dbReference type="PROSITE-ProRule" id="PRU00169"/>
    </source>
</evidence>
<dbReference type="SMART" id="SM00388">
    <property type="entry name" value="HisKA"/>
    <property type="match status" value="1"/>
</dbReference>
<dbReference type="PROSITE" id="PS50109">
    <property type="entry name" value="HIS_KIN"/>
    <property type="match status" value="1"/>
</dbReference>
<feature type="modified residue" description="4-aspartylphosphate" evidence="2">
    <location>
        <position position="1228"/>
    </location>
</feature>
<feature type="compositionally biased region" description="Low complexity" evidence="3">
    <location>
        <begin position="1113"/>
        <end position="1126"/>
    </location>
</feature>
<feature type="region of interest" description="Disordered" evidence="3">
    <location>
        <begin position="321"/>
        <end position="384"/>
    </location>
</feature>
<gene>
    <name evidence="6" type="ORF">FUG_LOCUS343242</name>
</gene>
<dbReference type="GO" id="GO:0000155">
    <property type="term" value="F:phosphorelay sensor kinase activity"/>
    <property type="evidence" value="ECO:0007669"/>
    <property type="project" value="InterPro"/>
</dbReference>
<dbReference type="Gene3D" id="3.30.450.40">
    <property type="match status" value="1"/>
</dbReference>
<dbReference type="CDD" id="cd00082">
    <property type="entry name" value="HisKA"/>
    <property type="match status" value="1"/>
</dbReference>
<dbReference type="SUPFAM" id="SSF47384">
    <property type="entry name" value="Homodimeric domain of signal transducing histidine kinase"/>
    <property type="match status" value="1"/>
</dbReference>
<feature type="domain" description="Response regulatory" evidence="5">
    <location>
        <begin position="1177"/>
        <end position="1298"/>
    </location>
</feature>
<evidence type="ECO:0008006" key="7">
    <source>
        <dbReference type="Google" id="ProtNLM"/>
    </source>
</evidence>
<feature type="compositionally biased region" description="Basic and acidic residues" evidence="3">
    <location>
        <begin position="546"/>
        <end position="559"/>
    </location>
</feature>
<dbReference type="InterPro" id="IPR011006">
    <property type="entry name" value="CheY-like_superfamily"/>
</dbReference>
<dbReference type="InterPro" id="IPR005467">
    <property type="entry name" value="His_kinase_dom"/>
</dbReference>
<evidence type="ECO:0000313" key="6">
    <source>
        <dbReference type="EMBL" id="VIO59403.1"/>
    </source>
</evidence>
<organism evidence="6">
    <name type="scientific">Gibberella zeae</name>
    <name type="common">Wheat head blight fungus</name>
    <name type="synonym">Fusarium graminearum</name>
    <dbReference type="NCBI Taxonomy" id="5518"/>
    <lineage>
        <taxon>Eukaryota</taxon>
        <taxon>Fungi</taxon>
        <taxon>Dikarya</taxon>
        <taxon>Ascomycota</taxon>
        <taxon>Pezizomycotina</taxon>
        <taxon>Sordariomycetes</taxon>
        <taxon>Hypocreomycetidae</taxon>
        <taxon>Hypocreales</taxon>
        <taxon>Nectriaceae</taxon>
        <taxon>Fusarium</taxon>
    </lineage>
</organism>
<keyword evidence="1 2" id="KW-0597">Phosphoprotein</keyword>
<accession>A0A4E9DYE8</accession>
<dbReference type="PANTHER" id="PTHR43719">
    <property type="entry name" value="TWO-COMPONENT HISTIDINE KINASE"/>
    <property type="match status" value="1"/>
</dbReference>
<dbReference type="InterPro" id="IPR050956">
    <property type="entry name" value="2C_system_His_kinase"/>
</dbReference>
<dbReference type="InterPro" id="IPR003661">
    <property type="entry name" value="HisK_dim/P_dom"/>
</dbReference>
<dbReference type="InterPro" id="IPR001789">
    <property type="entry name" value="Sig_transdc_resp-reg_receiver"/>
</dbReference>
<feature type="compositionally biased region" description="Low complexity" evidence="3">
    <location>
        <begin position="435"/>
        <end position="452"/>
    </location>
</feature>
<evidence type="ECO:0000259" key="4">
    <source>
        <dbReference type="PROSITE" id="PS50109"/>
    </source>
</evidence>
<protein>
    <recommendedName>
        <fullName evidence="7">Histidine kinase</fullName>
    </recommendedName>
</protein>
<feature type="compositionally biased region" description="Basic and acidic residues" evidence="3">
    <location>
        <begin position="424"/>
        <end position="434"/>
    </location>
</feature>
<feature type="non-terminal residue" evidence="6">
    <location>
        <position position="1"/>
    </location>
</feature>
<dbReference type="Pfam" id="PF00072">
    <property type="entry name" value="Response_reg"/>
    <property type="match status" value="1"/>
</dbReference>
<feature type="compositionally biased region" description="Basic and acidic residues" evidence="3">
    <location>
        <begin position="355"/>
        <end position="372"/>
    </location>
</feature>
<sequence>WPRPDQTSPSDPRLVWLRNSARPLFSTALFLNTSKLNVDETFHQLVCAVRACARTSPVSIMTGNKVSEATRERETFKYDSVLVANSVRNDVTNLIPPASLRPCSDPAMTALAQVALLRLGATRAMISLFDCQNQHVIAEATPAMPISAHCTLPVSGPGSLWLCGTSIPRGYGICDVVLGPPELDDMIQITTSSESPIRVVSDLATSGEFRHTWYYKTRPEHRFYAGVPITTPRGINIGVFCILDNKPRDSFDKASIQIMRDISASILGQMELTRSGDGRRPGERMVRGLGSYVEGKATMSGWRSSFTHAFDTDVGTEEGALNQTQQQLQNRREHASSVGSSEQMATPDTFILESPMEKRSASPPRPTERQTHPDTSGEGSRQKQLKHIFSKAANILRESIEVEGVLFLDASVGTFAGRVRSGSVRRESQTHERSSSSSSSSSTSRGHVSVSSPRSSGDPQAKGASCPILGFSTSMSSSINGEAPTGRSQIVPERQLQRLLRRYPKGKIFNFDSQGVMASSDPTSEDSAMATFQEYKARDLEEEPTGENRKPRGARDPFSRRNEGMAIRDLFPGARSVAFVPLWDSNRQRWFSGCFVYTMTPTRIFTVQGELSYLTAFNTVIMADVIMMESAFVSLATTSLLSSLSHELRSPLHGIVLCAELLRDTSLDVFQGDVLRSLEVCGRTLLDTINHLLDWTRINNFARIPNEQPLSLGISPRRGTQANKKSSPADGMMRISSNLDVDMLVEEVVECIHAGHTYQQQSVSLLGDRSSEEELSRGPYARLDGMDLAEGSKAGNQKPNNGVNLNKVLVILEIDPNVDWAFHVESGALRRIILNLCGNALKYTTQGFVKVKAYQDSPGQGRPRDRVVHIEIMDTGSGIGQDYLNHRIFSPFSQENVHSSGAGLGLSLVRKFVRALGGSIHIQSKVGTGTRVAVKLPLQIASPESTETASDRDEFKSQIIELSRLRVSINGFSPSRGGSESQRWGSAEFDEYSSLEKVCRDWLQMDVVGPLGNESFYPDLILCDEAQLESIANQPRGELSSPVVVVCRSAAVARQLDQFHRSRRRSNWGLFSFISRPVGPRKLAKAFVLCFRRWTKLQSTAADRASVFTTLDEPPTVPTVDPSTSEDGLDNKNAGYFDLAPKFSPQKKRARTDEDESWTPLPSTPAIRPAPSLPEPRFLLVEDNIINMKILQTYMKKLGVVYDCASNGKQAVESYKAKGGTYKCVLMDISMPVMDGFEATRLIRLFEKESSLPRRQIVAISGLASKDAQDDAYANGLDLFLAKPVQLKELSQILKSRELI</sequence>
<name>A0A4E9DYE8_GIBZA</name>
<feature type="region of interest" description="Disordered" evidence="3">
    <location>
        <begin position="712"/>
        <end position="731"/>
    </location>
</feature>
<reference evidence="6" key="1">
    <citation type="submission" date="2019-04" db="EMBL/GenBank/DDBJ databases">
        <authorList>
            <person name="Melise S."/>
            <person name="Noan J."/>
            <person name="Okalmin O."/>
        </authorList>
    </citation>
    <scope>NUCLEOTIDE SEQUENCE</scope>
    <source>
        <strain evidence="6">FN9</strain>
    </source>
</reference>
<feature type="compositionally biased region" description="Polar residues" evidence="3">
    <location>
        <begin position="337"/>
        <end position="346"/>
    </location>
</feature>
<feature type="region of interest" description="Disordered" evidence="3">
    <location>
        <begin position="1113"/>
        <end position="1167"/>
    </location>
</feature>
<dbReference type="Pfam" id="PF00512">
    <property type="entry name" value="HisKA"/>
    <property type="match status" value="1"/>
</dbReference>
<dbReference type="InterPro" id="IPR036097">
    <property type="entry name" value="HisK_dim/P_sf"/>
</dbReference>
<dbReference type="PANTHER" id="PTHR43719:SF69">
    <property type="entry name" value="HISTIDINE KINASE G7"/>
    <property type="match status" value="1"/>
</dbReference>
<dbReference type="SUPFAM" id="SSF55781">
    <property type="entry name" value="GAF domain-like"/>
    <property type="match status" value="1"/>
</dbReference>
<dbReference type="SUPFAM" id="SSF52172">
    <property type="entry name" value="CheY-like"/>
    <property type="match status" value="1"/>
</dbReference>
<feature type="region of interest" description="Disordered" evidence="3">
    <location>
        <begin position="419"/>
        <end position="469"/>
    </location>
</feature>
<dbReference type="InterPro" id="IPR036890">
    <property type="entry name" value="HATPase_C_sf"/>
</dbReference>
<dbReference type="Gene3D" id="1.10.287.130">
    <property type="match status" value="1"/>
</dbReference>
<evidence type="ECO:0000256" key="3">
    <source>
        <dbReference type="SAM" id="MobiDB-lite"/>
    </source>
</evidence>
<dbReference type="PROSITE" id="PS50110">
    <property type="entry name" value="RESPONSE_REGULATORY"/>
    <property type="match status" value="1"/>
</dbReference>